<name>A0ABY4E9U6_VITST</name>
<gene>
    <name evidence="1" type="ORF">LVJ81_00290</name>
</gene>
<reference evidence="1" key="2">
    <citation type="journal article" date="2022" name="Res Sq">
        <title>Evolution of multicellular longitudinally dividing oral cavity symbionts (Neisseriaceae).</title>
        <authorList>
            <person name="Nyongesa S."/>
            <person name="Weber P."/>
            <person name="Bernet E."/>
            <person name="Pullido F."/>
            <person name="Nieckarz M."/>
            <person name="Delaby M."/>
            <person name="Nieves C."/>
            <person name="Viehboeck T."/>
            <person name="Krause N."/>
            <person name="Rivera-Millot A."/>
            <person name="Nakamura A."/>
            <person name="Vischer N."/>
            <person name="VanNieuwenhze M."/>
            <person name="Brun Y."/>
            <person name="Cava F."/>
            <person name="Bulgheresi S."/>
            <person name="Veyrier F."/>
        </authorList>
    </citation>
    <scope>NUCLEOTIDE SEQUENCE</scope>
    <source>
        <strain evidence="1">SAG 1488-6</strain>
    </source>
</reference>
<dbReference type="EMBL" id="CP091512">
    <property type="protein sequence ID" value="UOO92527.1"/>
    <property type="molecule type" value="Genomic_DNA"/>
</dbReference>
<dbReference type="Proteomes" id="UP000832034">
    <property type="component" value="Chromosome"/>
</dbReference>
<reference evidence="1" key="1">
    <citation type="submission" date="2021-12" db="EMBL/GenBank/DDBJ databases">
        <authorList>
            <person name="Veyrier F.J."/>
        </authorList>
    </citation>
    <scope>NUCLEOTIDE SEQUENCE</scope>
    <source>
        <strain evidence="1">SAG 1488-6</strain>
    </source>
</reference>
<accession>A0ABY4E9U6</accession>
<evidence type="ECO:0000313" key="1">
    <source>
        <dbReference type="EMBL" id="UOO92527.1"/>
    </source>
</evidence>
<sequence length="69" mass="7741">MKLHASQKAGLIEQRIEILIANFTTKNKAECLESIMSLEPEYRLKYLNTFIIAVNTLGEEAMVDLLSAA</sequence>
<proteinExistence type="predicted"/>
<evidence type="ECO:0000313" key="2">
    <source>
        <dbReference type="Proteomes" id="UP000832034"/>
    </source>
</evidence>
<dbReference type="RefSeq" id="WP_019957866.1">
    <property type="nucleotide sequence ID" value="NZ_CP091512.1"/>
</dbReference>
<keyword evidence="2" id="KW-1185">Reference proteome</keyword>
<organism evidence="1 2">
    <name type="scientific">Vitreoscilla stercoraria</name>
    <dbReference type="NCBI Taxonomy" id="61"/>
    <lineage>
        <taxon>Bacteria</taxon>
        <taxon>Pseudomonadati</taxon>
        <taxon>Pseudomonadota</taxon>
        <taxon>Betaproteobacteria</taxon>
        <taxon>Neisseriales</taxon>
        <taxon>Neisseriaceae</taxon>
        <taxon>Vitreoscilla</taxon>
    </lineage>
</organism>
<protein>
    <submittedName>
        <fullName evidence="1">Uncharacterized protein</fullName>
    </submittedName>
</protein>